<feature type="domain" description="Beta/gamma crystallin 'Greek key'" evidence="4">
    <location>
        <begin position="18"/>
        <end position="97"/>
    </location>
</feature>
<dbReference type="Gene3D" id="2.60.20.10">
    <property type="entry name" value="Crystallins"/>
    <property type="match status" value="1"/>
</dbReference>
<dbReference type="EMBL" id="KM038391">
    <property type="protein sequence ID" value="AIG55852.1"/>
    <property type="molecule type" value="Genomic_DNA"/>
</dbReference>
<comment type="similarity">
    <text evidence="1">Belongs to the beta/gamma-crystallin family.</text>
</comment>
<dbReference type="InterPro" id="IPR011024">
    <property type="entry name" value="G_crystallin-like"/>
</dbReference>
<proteinExistence type="inferred from homology"/>
<keyword evidence="2" id="KW-0677">Repeat</keyword>
<protein>
    <submittedName>
        <fullName evidence="5">Secreted protein</fullName>
    </submittedName>
</protein>
<organism evidence="5">
    <name type="scientific">Achlya hypogyna</name>
    <name type="common">Oomycete</name>
    <name type="synonym">Protoachlya hypogyna</name>
    <dbReference type="NCBI Taxonomy" id="1202772"/>
    <lineage>
        <taxon>Eukaryota</taxon>
        <taxon>Sar</taxon>
        <taxon>Stramenopiles</taxon>
        <taxon>Oomycota</taxon>
        <taxon>Saprolegniomycetes</taxon>
        <taxon>Saprolegniales</taxon>
        <taxon>Achlyaceae</taxon>
        <taxon>Achlya</taxon>
    </lineage>
</organism>
<evidence type="ECO:0000259" key="4">
    <source>
        <dbReference type="SMART" id="SM00247"/>
    </source>
</evidence>
<evidence type="ECO:0000256" key="1">
    <source>
        <dbReference type="ARBA" id="ARBA00009646"/>
    </source>
</evidence>
<dbReference type="AlphaFoldDB" id="A0A0A7CLS6"/>
<dbReference type="SUPFAM" id="SSF49695">
    <property type="entry name" value="gamma-Crystallin-like"/>
    <property type="match status" value="1"/>
</dbReference>
<name>A0A0A7CLS6_ACHHY</name>
<sequence length="294" mass="32443">MLVALVLASLGGCAAGANVTFFDWYNFAGRTHTESQDTADFQLYWRWTIQSIAIAPTDQLVTYDEPNFRGNKAVWRRSTPYPGNWGSRIASFQIRPLDVSALPSQSPIEAPWRIMGTWEGFQMVRLSVTNGGFPECYSTNGVNCKLTEHAYDLLPILTPHLFANASVSNNTAATASGSLTTDVITIPGGSNSIIPAPCGPLRKEHWGEIGLSESNSRSSGYWCFKAYALLANPMRPEELQTRIQCTATSFDQGFTALFFYPGGNRYYFRSLKLNAYASTDCALFPTQETCLATF</sequence>
<accession>A0A0A7CLS6</accession>
<keyword evidence="3" id="KW-0732">Signal</keyword>
<evidence type="ECO:0000256" key="3">
    <source>
        <dbReference type="SAM" id="SignalP"/>
    </source>
</evidence>
<dbReference type="InterPro" id="IPR001064">
    <property type="entry name" value="Beta/gamma_crystallin"/>
</dbReference>
<evidence type="ECO:0000256" key="2">
    <source>
        <dbReference type="ARBA" id="ARBA00022737"/>
    </source>
</evidence>
<evidence type="ECO:0000313" key="5">
    <source>
        <dbReference type="EMBL" id="AIG55852.1"/>
    </source>
</evidence>
<dbReference type="SMART" id="SM00247">
    <property type="entry name" value="XTALbg"/>
    <property type="match status" value="1"/>
</dbReference>
<feature type="signal peptide" evidence="3">
    <location>
        <begin position="1"/>
        <end position="16"/>
    </location>
</feature>
<reference evidence="5" key="1">
    <citation type="journal article" date="2014" name="Genome Biol. Evol.">
        <title>The secreted proteins of Achlya hypogyna and Thraustotheca clavata identify the ancestral oomycete secretome and reveal gene acquisitions by horizontal gene transfer.</title>
        <authorList>
            <person name="Misner I."/>
            <person name="Blouin N."/>
            <person name="Leonard G."/>
            <person name="Richards T.A."/>
            <person name="Lane C.E."/>
        </authorList>
    </citation>
    <scope>NUCLEOTIDE SEQUENCE</scope>
    <source>
        <strain evidence="5">ATCC 48635</strain>
    </source>
</reference>
<feature type="chain" id="PRO_5002036926" evidence="3">
    <location>
        <begin position="17"/>
        <end position="294"/>
    </location>
</feature>